<evidence type="ECO:0000256" key="2">
    <source>
        <dbReference type="ARBA" id="ARBA00022723"/>
    </source>
</evidence>
<keyword evidence="3" id="KW-0408">Iron</keyword>
<dbReference type="Gene3D" id="2.102.10.10">
    <property type="entry name" value="Rieske [2Fe-2S] iron-sulphur domain"/>
    <property type="match status" value="1"/>
</dbReference>
<dbReference type="GO" id="GO:0051537">
    <property type="term" value="F:2 iron, 2 sulfur cluster binding"/>
    <property type="evidence" value="ECO:0007669"/>
    <property type="project" value="UniProtKB-KW"/>
</dbReference>
<dbReference type="Pfam" id="PF00355">
    <property type="entry name" value="Rieske"/>
    <property type="match status" value="1"/>
</dbReference>
<dbReference type="AlphaFoldDB" id="A0A5C9A2H1"/>
<dbReference type="PROSITE" id="PS51296">
    <property type="entry name" value="RIESKE"/>
    <property type="match status" value="1"/>
</dbReference>
<sequence>MENFQAVFAAEELDNNTARAVDVDGVNVLVCNAGGTFYAVINQCTHQASELEGGRIRNCFISCPLHGARFDLRDGSTKGQLTQIPLTTYPVRVVDGQVEVAVD</sequence>
<accession>A0A5C9A2H1</accession>
<gene>
    <name evidence="6" type="ORF">FVW59_03975</name>
</gene>
<keyword evidence="1" id="KW-0001">2Fe-2S</keyword>
<evidence type="ECO:0000256" key="4">
    <source>
        <dbReference type="ARBA" id="ARBA00023014"/>
    </source>
</evidence>
<dbReference type="InterPro" id="IPR017941">
    <property type="entry name" value="Rieske_2Fe-2S"/>
</dbReference>
<dbReference type="EMBL" id="VRYZ01000001">
    <property type="protein sequence ID" value="TXS95065.1"/>
    <property type="molecule type" value="Genomic_DNA"/>
</dbReference>
<feature type="domain" description="Rieske" evidence="5">
    <location>
        <begin position="5"/>
        <end position="100"/>
    </location>
</feature>
<evidence type="ECO:0000256" key="3">
    <source>
        <dbReference type="ARBA" id="ARBA00023004"/>
    </source>
</evidence>
<organism evidence="6 7">
    <name type="scientific">Parahaliea aestuarii</name>
    <dbReference type="NCBI Taxonomy" id="1852021"/>
    <lineage>
        <taxon>Bacteria</taxon>
        <taxon>Pseudomonadati</taxon>
        <taxon>Pseudomonadota</taxon>
        <taxon>Gammaproteobacteria</taxon>
        <taxon>Cellvibrionales</taxon>
        <taxon>Halieaceae</taxon>
        <taxon>Parahaliea</taxon>
    </lineage>
</organism>
<dbReference type="RefSeq" id="WP_148062905.1">
    <property type="nucleotide sequence ID" value="NZ_VRYZ01000001.1"/>
</dbReference>
<dbReference type="OrthoDB" id="9800167at2"/>
<dbReference type="SUPFAM" id="SSF50022">
    <property type="entry name" value="ISP domain"/>
    <property type="match status" value="1"/>
</dbReference>
<protein>
    <submittedName>
        <fullName evidence="6">Rieske 2Fe-2S domain-containing protein</fullName>
    </submittedName>
</protein>
<keyword evidence="2" id="KW-0479">Metal-binding</keyword>
<comment type="caution">
    <text evidence="6">The sequence shown here is derived from an EMBL/GenBank/DDBJ whole genome shotgun (WGS) entry which is preliminary data.</text>
</comment>
<dbReference type="GO" id="GO:0046872">
    <property type="term" value="F:metal ion binding"/>
    <property type="evidence" value="ECO:0007669"/>
    <property type="project" value="UniProtKB-KW"/>
</dbReference>
<evidence type="ECO:0000256" key="1">
    <source>
        <dbReference type="ARBA" id="ARBA00022714"/>
    </source>
</evidence>
<keyword evidence="4" id="KW-0411">Iron-sulfur</keyword>
<keyword evidence="7" id="KW-1185">Reference proteome</keyword>
<name>A0A5C9A2H1_9GAMM</name>
<dbReference type="PANTHER" id="PTHR21496">
    <property type="entry name" value="FERREDOXIN-RELATED"/>
    <property type="match status" value="1"/>
</dbReference>
<evidence type="ECO:0000259" key="5">
    <source>
        <dbReference type="PROSITE" id="PS51296"/>
    </source>
</evidence>
<proteinExistence type="predicted"/>
<dbReference type="PANTHER" id="PTHR21496:SF23">
    <property type="entry name" value="3-PHENYLPROPIONATE_CINNAMIC ACID DIOXYGENASE FERREDOXIN SUBUNIT"/>
    <property type="match status" value="1"/>
</dbReference>
<dbReference type="InterPro" id="IPR036922">
    <property type="entry name" value="Rieske_2Fe-2S_sf"/>
</dbReference>
<dbReference type="Proteomes" id="UP000321933">
    <property type="component" value="Unassembled WGS sequence"/>
</dbReference>
<evidence type="ECO:0000313" key="7">
    <source>
        <dbReference type="Proteomes" id="UP000321933"/>
    </source>
</evidence>
<reference evidence="6 7" key="1">
    <citation type="submission" date="2019-08" db="EMBL/GenBank/DDBJ databases">
        <title>Parahaliea maris sp. nov., isolated from the surface seawater.</title>
        <authorList>
            <person name="Liu Y."/>
        </authorList>
    </citation>
    <scope>NUCLEOTIDE SEQUENCE [LARGE SCALE GENOMIC DNA]</scope>
    <source>
        <strain evidence="6 7">S2-26</strain>
    </source>
</reference>
<evidence type="ECO:0000313" key="6">
    <source>
        <dbReference type="EMBL" id="TXS95065.1"/>
    </source>
</evidence>